<accession>A0A926IKX1</accession>
<dbReference type="PROSITE" id="PS51257">
    <property type="entry name" value="PROKAR_LIPOPROTEIN"/>
    <property type="match status" value="1"/>
</dbReference>
<evidence type="ECO:0000256" key="2">
    <source>
        <dbReference type="ARBA" id="ARBA00006011"/>
    </source>
</evidence>
<evidence type="ECO:0000313" key="8">
    <source>
        <dbReference type="Proteomes" id="UP000651085"/>
    </source>
</evidence>
<dbReference type="InterPro" id="IPR029141">
    <property type="entry name" value="FimA_N"/>
</dbReference>
<keyword evidence="8" id="KW-1185">Reference proteome</keyword>
<comment type="similarity">
    <text evidence="2">Belongs to the bacteroidetes fimbrillin superfamily. FimA/Mfa1 family.</text>
</comment>
<dbReference type="Gene3D" id="2.60.40.3690">
    <property type="match status" value="2"/>
</dbReference>
<protein>
    <submittedName>
        <fullName evidence="7">Mfa1 family fimbria major subunit</fullName>
    </submittedName>
</protein>
<dbReference type="Pfam" id="PF06321">
    <property type="entry name" value="P_gingi_FimA"/>
    <property type="match status" value="1"/>
</dbReference>
<dbReference type="NCBIfam" id="NF038041">
    <property type="entry name" value="fim_Mfa1_fam"/>
    <property type="match status" value="1"/>
</dbReference>
<dbReference type="EMBL" id="JACRTF010000001">
    <property type="protein sequence ID" value="MBC8594342.1"/>
    <property type="molecule type" value="Genomic_DNA"/>
</dbReference>
<evidence type="ECO:0000256" key="3">
    <source>
        <dbReference type="ARBA" id="ARBA00022729"/>
    </source>
</evidence>
<dbReference type="GO" id="GO:0009418">
    <property type="term" value="C:pilus shaft"/>
    <property type="evidence" value="ECO:0007669"/>
    <property type="project" value="InterPro"/>
</dbReference>
<dbReference type="Proteomes" id="UP000651085">
    <property type="component" value="Unassembled WGS sequence"/>
</dbReference>
<dbReference type="InterPro" id="IPR029140">
    <property type="entry name" value="Mfa1_C"/>
</dbReference>
<feature type="domain" description="Minor fimbrium subunit Mfa1 C-terminal" evidence="6">
    <location>
        <begin position="429"/>
        <end position="509"/>
    </location>
</feature>
<comment type="subcellular location">
    <subcellularLocation>
        <location evidence="1">Fimbrium</location>
    </subcellularLocation>
</comment>
<dbReference type="Pfam" id="PF15495">
    <property type="entry name" value="Fimbrillin_C"/>
    <property type="match status" value="1"/>
</dbReference>
<dbReference type="InterPro" id="IPR047786">
    <property type="entry name" value="Mfa1_fim"/>
</dbReference>
<evidence type="ECO:0000256" key="4">
    <source>
        <dbReference type="ARBA" id="ARBA00023263"/>
    </source>
</evidence>
<evidence type="ECO:0000313" key="7">
    <source>
        <dbReference type="EMBL" id="MBC8594342.1"/>
    </source>
</evidence>
<keyword evidence="4" id="KW-0281">Fimbrium</keyword>
<evidence type="ECO:0000259" key="6">
    <source>
        <dbReference type="Pfam" id="PF15495"/>
    </source>
</evidence>
<comment type="caution">
    <text evidence="7">The sequence shown here is derived from an EMBL/GenBank/DDBJ whole genome shotgun (WGS) entry which is preliminary data.</text>
</comment>
<dbReference type="Gene3D" id="2.60.40.2580">
    <property type="match status" value="1"/>
</dbReference>
<name>A0A926IKX1_9BACT</name>
<dbReference type="RefSeq" id="WP_262435435.1">
    <property type="nucleotide sequence ID" value="NZ_JACRTF010000001.1"/>
</dbReference>
<feature type="domain" description="Major fimbrial subunit protein N-terminal" evidence="5">
    <location>
        <begin position="59"/>
        <end position="191"/>
    </location>
</feature>
<organism evidence="7 8">
    <name type="scientific">Jilunia laotingensis</name>
    <dbReference type="NCBI Taxonomy" id="2763675"/>
    <lineage>
        <taxon>Bacteria</taxon>
        <taxon>Pseudomonadati</taxon>
        <taxon>Bacteroidota</taxon>
        <taxon>Bacteroidia</taxon>
        <taxon>Bacteroidales</taxon>
        <taxon>Bacteroidaceae</taxon>
        <taxon>Jilunia</taxon>
    </lineage>
</organism>
<evidence type="ECO:0000259" key="5">
    <source>
        <dbReference type="Pfam" id="PF06321"/>
    </source>
</evidence>
<gene>
    <name evidence="7" type="ORF">H8744_14060</name>
</gene>
<dbReference type="AlphaFoldDB" id="A0A926IKX1"/>
<proteinExistence type="inferred from homology"/>
<evidence type="ECO:0000256" key="1">
    <source>
        <dbReference type="ARBA" id="ARBA00004561"/>
    </source>
</evidence>
<keyword evidence="3" id="KW-0732">Signal</keyword>
<reference evidence="7" key="1">
    <citation type="submission" date="2020-08" db="EMBL/GenBank/DDBJ databases">
        <title>Genome public.</title>
        <authorList>
            <person name="Liu C."/>
            <person name="Sun Q."/>
        </authorList>
    </citation>
    <scope>NUCLEOTIDE SEQUENCE</scope>
    <source>
        <strain evidence="7">N12</strain>
    </source>
</reference>
<sequence length="515" mass="57612">MRVEWKKMLLGFAVFAGMTMMLSCSNEENYDPGGEPGVTEEPTETAFLSFYVGAGSLAGTRMIAVDPTDPGREEEQVVERVRMVLYENKAATVRYSWDLDARRGNGGSFEGSHVVPNSGSPDRFITIGQEVVRQDYKLLILVNAPPQLLDVTEKGRRLEELYREANVMKADLTTPNGIAADNNFYMTNDQGLIDVPKDELKPTKNDAEVSPFMVHVERAVAKVVVKEPESGIVVTPDGDAISDLSWGLDITNRYMYWMRQMTYTASGMMEGPGVSRRERYAMDPNFEGLHHYDEVTLGNYFEYLDVSDPLMDLPKQFGEYDYVAENTMAADEQYKNVTTRVILRGIYRPSGINLPANTRSGATGISFFTFEGLVFSVQQMANLVNNLPGDPGELSEPVLQRLHAVIIGFPDPSRLTNPQASFSENGIRYYHNGVSYYTIQIRHFDDGQVSEPMGFGRYGVVRNNVYNITVRSILGPGEPVIEKPVEPNDDPAYISADVNVLPWSVRTQDVEDLYN</sequence>